<comment type="caution">
    <text evidence="3">The sequence shown here is derived from an EMBL/GenBank/DDBJ whole genome shotgun (WGS) entry which is preliminary data.</text>
</comment>
<protein>
    <recommendedName>
        <fullName evidence="2">Antitoxin</fullName>
    </recommendedName>
</protein>
<evidence type="ECO:0000256" key="2">
    <source>
        <dbReference type="RuleBase" id="RU362080"/>
    </source>
</evidence>
<keyword evidence="4" id="KW-1185">Reference proteome</keyword>
<gene>
    <name evidence="3" type="ORF">DW682_06950</name>
</gene>
<dbReference type="EMBL" id="QSLJ01000002">
    <property type="protein sequence ID" value="RHF37337.1"/>
    <property type="molecule type" value="Genomic_DNA"/>
</dbReference>
<evidence type="ECO:0000256" key="1">
    <source>
        <dbReference type="ARBA" id="ARBA00009981"/>
    </source>
</evidence>
<dbReference type="AlphaFoldDB" id="A0A414NE80"/>
<reference evidence="3 4" key="1">
    <citation type="submission" date="2018-08" db="EMBL/GenBank/DDBJ databases">
        <title>A genome reference for cultivated species of the human gut microbiota.</title>
        <authorList>
            <person name="Zou Y."/>
            <person name="Xue W."/>
            <person name="Luo G."/>
        </authorList>
    </citation>
    <scope>NUCLEOTIDE SEQUENCE [LARGE SCALE GENOMIC DNA]</scope>
    <source>
        <strain evidence="3 4">AM25-33</strain>
    </source>
</reference>
<dbReference type="InterPro" id="IPR006442">
    <property type="entry name" value="Antitoxin_Phd/YefM"/>
</dbReference>
<sequence length="90" mass="9890">MVIKSSTALRSDYNSISALAHETDEPIFITKNGEGDLVVMSTDAYEGMTRALNVRAKILEAEAERLAGAPTYSTDDIRSALKRKYDHARA</sequence>
<dbReference type="InParanoid" id="A0A414NE80"/>
<dbReference type="InterPro" id="IPR036165">
    <property type="entry name" value="YefM-like_sf"/>
</dbReference>
<dbReference type="Proteomes" id="UP000283983">
    <property type="component" value="Unassembled WGS sequence"/>
</dbReference>
<dbReference type="RefSeq" id="WP_118104475.1">
    <property type="nucleotide sequence ID" value="NZ_CABJEU010000002.1"/>
</dbReference>
<dbReference type="Pfam" id="PF02604">
    <property type="entry name" value="PhdYeFM_antitox"/>
    <property type="match status" value="1"/>
</dbReference>
<comment type="similarity">
    <text evidence="1 2">Belongs to the phD/YefM antitoxin family.</text>
</comment>
<evidence type="ECO:0000313" key="3">
    <source>
        <dbReference type="EMBL" id="RHF37337.1"/>
    </source>
</evidence>
<dbReference type="NCBIfam" id="TIGR01552">
    <property type="entry name" value="phd_fam"/>
    <property type="match status" value="1"/>
</dbReference>
<accession>A0A414NE80</accession>
<comment type="function">
    <text evidence="2">Antitoxin component of a type II toxin-antitoxin (TA) system.</text>
</comment>
<evidence type="ECO:0000313" key="4">
    <source>
        <dbReference type="Proteomes" id="UP000283983"/>
    </source>
</evidence>
<dbReference type="SUPFAM" id="SSF143120">
    <property type="entry name" value="YefM-like"/>
    <property type="match status" value="1"/>
</dbReference>
<organism evidence="3 4">
    <name type="scientific">Collinsella intestinalis</name>
    <dbReference type="NCBI Taxonomy" id="147207"/>
    <lineage>
        <taxon>Bacteria</taxon>
        <taxon>Bacillati</taxon>
        <taxon>Actinomycetota</taxon>
        <taxon>Coriobacteriia</taxon>
        <taxon>Coriobacteriales</taxon>
        <taxon>Coriobacteriaceae</taxon>
        <taxon>Collinsella</taxon>
    </lineage>
</organism>
<proteinExistence type="inferred from homology"/>
<name>A0A414NE80_9ACTN</name>
<dbReference type="Gene3D" id="3.40.1620.10">
    <property type="entry name" value="YefM-like domain"/>
    <property type="match status" value="1"/>
</dbReference>